<dbReference type="GO" id="GO:0016651">
    <property type="term" value="F:oxidoreductase activity, acting on NAD(P)H"/>
    <property type="evidence" value="ECO:0007669"/>
    <property type="project" value="InterPro"/>
</dbReference>
<dbReference type="SUPFAM" id="SSF51735">
    <property type="entry name" value="NAD(P)-binding Rossmann-fold domains"/>
    <property type="match status" value="1"/>
</dbReference>
<reference evidence="2 3" key="1">
    <citation type="journal article" date="2015" name="Biotechnol. Biofuels">
        <title>Enhanced degradation of softwood versus hardwood by the white-rot fungus Pycnoporus coccineus.</title>
        <authorList>
            <person name="Couturier M."/>
            <person name="Navarro D."/>
            <person name="Chevret D."/>
            <person name="Henrissat B."/>
            <person name="Piumi F."/>
            <person name="Ruiz-Duenas F.J."/>
            <person name="Martinez A.T."/>
            <person name="Grigoriev I.V."/>
            <person name="Riley R."/>
            <person name="Lipzen A."/>
            <person name="Berrin J.G."/>
            <person name="Master E.R."/>
            <person name="Rosso M.N."/>
        </authorList>
    </citation>
    <scope>NUCLEOTIDE SEQUENCE [LARGE SCALE GENOMIC DNA]</scope>
    <source>
        <strain evidence="2 3">BRFM310</strain>
    </source>
</reference>
<proteinExistence type="predicted"/>
<sequence>MSIPATQKALLLLQEATPYVVGERPVPHPGSKEVLVKIIACALNPVDHRIPYPPHSRLFIKSWPFVPGHDAAGIVVKLGAEVASLKEGDRVVFEASVHTPDVAALQQYATVDADLVAIIPDNISFESAASIPLALTTDVMLLYNQSPAPENLGLRLKPVWEPEGTTEYAGTPAFIVAGSTSLGQYAIQLAKMAGHSPIITTASPHNAALLTSLGATHVLDRSRSNKSILEELPSLTSGKPIQYAFVAAPFHPEACRLGRDALAPGGALGIALPSPTRVPEDVANVGDGKRVGYVFGSVWLPYTRECGIAMFKHLTEWLEKGILKPNPVEVLPNGLAGVPDGLARLKANQVSGKKLVAKPQETA</sequence>
<dbReference type="Proteomes" id="UP000193067">
    <property type="component" value="Unassembled WGS sequence"/>
</dbReference>
<dbReference type="InterPro" id="IPR047122">
    <property type="entry name" value="Trans-enoyl_RdTase-like"/>
</dbReference>
<feature type="domain" description="Enoyl reductase (ER)" evidence="1">
    <location>
        <begin position="11"/>
        <end position="356"/>
    </location>
</feature>
<dbReference type="InterPro" id="IPR013149">
    <property type="entry name" value="ADH-like_C"/>
</dbReference>
<dbReference type="Gene3D" id="3.90.180.10">
    <property type="entry name" value="Medium-chain alcohol dehydrogenases, catalytic domain"/>
    <property type="match status" value="1"/>
</dbReference>
<dbReference type="EMBL" id="KZ084147">
    <property type="protein sequence ID" value="OSC97733.1"/>
    <property type="molecule type" value="Genomic_DNA"/>
</dbReference>
<dbReference type="OrthoDB" id="3233595at2759"/>
<dbReference type="STRING" id="1353009.A0A1Y2IAL5"/>
<dbReference type="Gene3D" id="3.40.50.720">
    <property type="entry name" value="NAD(P)-binding Rossmann-like Domain"/>
    <property type="match status" value="1"/>
</dbReference>
<dbReference type="AlphaFoldDB" id="A0A1Y2IAL5"/>
<protein>
    <submittedName>
        <fullName evidence="2">GroES-like protein</fullName>
    </submittedName>
</protein>
<dbReference type="Pfam" id="PF00107">
    <property type="entry name" value="ADH_zinc_N"/>
    <property type="match status" value="1"/>
</dbReference>
<dbReference type="InterPro" id="IPR036291">
    <property type="entry name" value="NAD(P)-bd_dom_sf"/>
</dbReference>
<dbReference type="Pfam" id="PF08240">
    <property type="entry name" value="ADH_N"/>
    <property type="match status" value="1"/>
</dbReference>
<dbReference type="PANTHER" id="PTHR45348:SF2">
    <property type="entry name" value="ZINC-TYPE ALCOHOL DEHYDROGENASE-LIKE PROTEIN C2E1P3.01"/>
    <property type="match status" value="1"/>
</dbReference>
<evidence type="ECO:0000313" key="3">
    <source>
        <dbReference type="Proteomes" id="UP000193067"/>
    </source>
</evidence>
<evidence type="ECO:0000313" key="2">
    <source>
        <dbReference type="EMBL" id="OSC97733.1"/>
    </source>
</evidence>
<keyword evidence="3" id="KW-1185">Reference proteome</keyword>
<accession>A0A1Y2IAL5</accession>
<dbReference type="SMART" id="SM00829">
    <property type="entry name" value="PKS_ER"/>
    <property type="match status" value="1"/>
</dbReference>
<evidence type="ECO:0000259" key="1">
    <source>
        <dbReference type="SMART" id="SM00829"/>
    </source>
</evidence>
<dbReference type="SUPFAM" id="SSF50129">
    <property type="entry name" value="GroES-like"/>
    <property type="match status" value="1"/>
</dbReference>
<gene>
    <name evidence="2" type="ORF">PYCCODRAFT_1376522</name>
</gene>
<dbReference type="CDD" id="cd08249">
    <property type="entry name" value="enoyl_reductase_like"/>
    <property type="match status" value="1"/>
</dbReference>
<dbReference type="InterPro" id="IPR011032">
    <property type="entry name" value="GroES-like_sf"/>
</dbReference>
<dbReference type="InterPro" id="IPR020843">
    <property type="entry name" value="ER"/>
</dbReference>
<dbReference type="InterPro" id="IPR013154">
    <property type="entry name" value="ADH-like_N"/>
</dbReference>
<name>A0A1Y2IAL5_TRAC3</name>
<dbReference type="PANTHER" id="PTHR45348">
    <property type="entry name" value="HYPOTHETICAL OXIDOREDUCTASE (EUROFUNG)"/>
    <property type="match status" value="1"/>
</dbReference>
<organism evidence="2 3">
    <name type="scientific">Trametes coccinea (strain BRFM310)</name>
    <name type="common">Pycnoporus coccineus</name>
    <dbReference type="NCBI Taxonomy" id="1353009"/>
    <lineage>
        <taxon>Eukaryota</taxon>
        <taxon>Fungi</taxon>
        <taxon>Dikarya</taxon>
        <taxon>Basidiomycota</taxon>
        <taxon>Agaricomycotina</taxon>
        <taxon>Agaricomycetes</taxon>
        <taxon>Polyporales</taxon>
        <taxon>Polyporaceae</taxon>
        <taxon>Trametes</taxon>
    </lineage>
</organism>